<reference evidence="2" key="2">
    <citation type="submission" date="2021-12" db="EMBL/GenBank/DDBJ databases">
        <title>Resequencing data analysis of finger millet.</title>
        <authorList>
            <person name="Hatakeyama M."/>
            <person name="Aluri S."/>
            <person name="Balachadran M.T."/>
            <person name="Sivarajan S.R."/>
            <person name="Poveda L."/>
            <person name="Shimizu-Inatsugi R."/>
            <person name="Schlapbach R."/>
            <person name="Sreeman S.M."/>
            <person name="Shimizu K.K."/>
        </authorList>
    </citation>
    <scope>NUCLEOTIDE SEQUENCE</scope>
</reference>
<proteinExistence type="predicted"/>
<evidence type="ECO:0000256" key="1">
    <source>
        <dbReference type="SAM" id="Phobius"/>
    </source>
</evidence>
<keyword evidence="1" id="KW-1133">Transmembrane helix</keyword>
<dbReference type="AlphaFoldDB" id="A0AAV5BP39"/>
<evidence type="ECO:0000313" key="2">
    <source>
        <dbReference type="EMBL" id="GJM87707.1"/>
    </source>
</evidence>
<sequence length="124" mass="14131">MDWSTWKSARCVIRKRNPLIIFSFRASSRANFGSCFYGKTDCSSLCHNRSLLVSWIGGKWQVIQQGDSLIEGSTLLLFWVPRSFGIIGIGVFFMAFPLALLLPLCRLVRKGTFGSWLEQKVYPF</sequence>
<dbReference type="Proteomes" id="UP001054889">
    <property type="component" value="Unassembled WGS sequence"/>
</dbReference>
<reference evidence="2" key="1">
    <citation type="journal article" date="2018" name="DNA Res.">
        <title>Multiple hybrid de novo genome assembly of finger millet, an orphan allotetraploid crop.</title>
        <authorList>
            <person name="Hatakeyama M."/>
            <person name="Aluri S."/>
            <person name="Balachadran M.T."/>
            <person name="Sivarajan S.R."/>
            <person name="Patrignani A."/>
            <person name="Gruter S."/>
            <person name="Poveda L."/>
            <person name="Shimizu-Inatsugi R."/>
            <person name="Baeten J."/>
            <person name="Francoijs K.J."/>
            <person name="Nataraja K.N."/>
            <person name="Reddy Y.A.N."/>
            <person name="Phadnis S."/>
            <person name="Ravikumar R.L."/>
            <person name="Schlapbach R."/>
            <person name="Sreeman S.M."/>
            <person name="Shimizu K.K."/>
        </authorList>
    </citation>
    <scope>NUCLEOTIDE SEQUENCE</scope>
</reference>
<keyword evidence="3" id="KW-1185">Reference proteome</keyword>
<evidence type="ECO:0000313" key="3">
    <source>
        <dbReference type="Proteomes" id="UP001054889"/>
    </source>
</evidence>
<protein>
    <submittedName>
        <fullName evidence="2">Uncharacterized protein</fullName>
    </submittedName>
</protein>
<organism evidence="2 3">
    <name type="scientific">Eleusine coracana subsp. coracana</name>
    <dbReference type="NCBI Taxonomy" id="191504"/>
    <lineage>
        <taxon>Eukaryota</taxon>
        <taxon>Viridiplantae</taxon>
        <taxon>Streptophyta</taxon>
        <taxon>Embryophyta</taxon>
        <taxon>Tracheophyta</taxon>
        <taxon>Spermatophyta</taxon>
        <taxon>Magnoliopsida</taxon>
        <taxon>Liliopsida</taxon>
        <taxon>Poales</taxon>
        <taxon>Poaceae</taxon>
        <taxon>PACMAD clade</taxon>
        <taxon>Chloridoideae</taxon>
        <taxon>Cynodonteae</taxon>
        <taxon>Eleusininae</taxon>
        <taxon>Eleusine</taxon>
    </lineage>
</organism>
<accession>A0AAV5BP39</accession>
<comment type="caution">
    <text evidence="2">The sequence shown here is derived from an EMBL/GenBank/DDBJ whole genome shotgun (WGS) entry which is preliminary data.</text>
</comment>
<name>A0AAV5BP39_ELECO</name>
<keyword evidence="1" id="KW-0812">Transmembrane</keyword>
<keyword evidence="1" id="KW-0472">Membrane</keyword>
<gene>
    <name evidence="2" type="primary">ga03689</name>
    <name evidence="2" type="ORF">PR202_ga03689</name>
</gene>
<feature type="transmembrane region" description="Helical" evidence="1">
    <location>
        <begin position="84"/>
        <end position="105"/>
    </location>
</feature>
<dbReference type="EMBL" id="BQKI01000002">
    <property type="protein sequence ID" value="GJM87707.1"/>
    <property type="molecule type" value="Genomic_DNA"/>
</dbReference>